<gene>
    <name evidence="1" type="ORF">Lalb_Chr15g0078191</name>
</gene>
<dbReference type="EMBL" id="WOCE01000015">
    <property type="protein sequence ID" value="KAE9598217.1"/>
    <property type="molecule type" value="Genomic_DNA"/>
</dbReference>
<name>A0A6A4PE49_LUPAL</name>
<reference evidence="2" key="1">
    <citation type="journal article" date="2020" name="Nat. Commun.">
        <title>Genome sequence of the cluster root forming white lupin.</title>
        <authorList>
            <person name="Hufnagel B."/>
            <person name="Marques A."/>
            <person name="Soriano A."/>
            <person name="Marques L."/>
            <person name="Divol F."/>
            <person name="Doumas P."/>
            <person name="Sallet E."/>
            <person name="Mancinotti D."/>
            <person name="Carrere S."/>
            <person name="Marande W."/>
            <person name="Arribat S."/>
            <person name="Keller J."/>
            <person name="Huneau C."/>
            <person name="Blein T."/>
            <person name="Aime D."/>
            <person name="Laguerre M."/>
            <person name="Taylor J."/>
            <person name="Schubert V."/>
            <person name="Nelson M."/>
            <person name="Geu-Flores F."/>
            <person name="Crespi M."/>
            <person name="Gallardo-Guerrero K."/>
            <person name="Delaux P.-M."/>
            <person name="Salse J."/>
            <person name="Berges H."/>
            <person name="Guyot R."/>
            <person name="Gouzy J."/>
            <person name="Peret B."/>
        </authorList>
    </citation>
    <scope>NUCLEOTIDE SEQUENCE [LARGE SCALE GENOMIC DNA]</scope>
    <source>
        <strain evidence="2">cv. Amiga</strain>
    </source>
</reference>
<keyword evidence="1" id="KW-0347">Helicase</keyword>
<organism evidence="1 2">
    <name type="scientific">Lupinus albus</name>
    <name type="common">White lupine</name>
    <name type="synonym">Lupinus termis</name>
    <dbReference type="NCBI Taxonomy" id="3870"/>
    <lineage>
        <taxon>Eukaryota</taxon>
        <taxon>Viridiplantae</taxon>
        <taxon>Streptophyta</taxon>
        <taxon>Embryophyta</taxon>
        <taxon>Tracheophyta</taxon>
        <taxon>Spermatophyta</taxon>
        <taxon>Magnoliopsida</taxon>
        <taxon>eudicotyledons</taxon>
        <taxon>Gunneridae</taxon>
        <taxon>Pentapetalae</taxon>
        <taxon>rosids</taxon>
        <taxon>fabids</taxon>
        <taxon>Fabales</taxon>
        <taxon>Fabaceae</taxon>
        <taxon>Papilionoideae</taxon>
        <taxon>50 kb inversion clade</taxon>
        <taxon>genistoids sensu lato</taxon>
        <taxon>core genistoids</taxon>
        <taxon>Genisteae</taxon>
        <taxon>Lupinus</taxon>
    </lineage>
</organism>
<accession>A0A6A4PE49</accession>
<keyword evidence="2" id="KW-1185">Reference proteome</keyword>
<comment type="caution">
    <text evidence="1">The sequence shown here is derived from an EMBL/GenBank/DDBJ whole genome shotgun (WGS) entry which is preliminary data.</text>
</comment>
<keyword evidence="1" id="KW-0067">ATP-binding</keyword>
<evidence type="ECO:0000313" key="1">
    <source>
        <dbReference type="EMBL" id="KAE9598217.1"/>
    </source>
</evidence>
<dbReference type="AlphaFoldDB" id="A0A6A4PE49"/>
<dbReference type="OrthoDB" id="1722430at2759"/>
<dbReference type="Proteomes" id="UP000447434">
    <property type="component" value="Chromosome 15"/>
</dbReference>
<protein>
    <submittedName>
        <fullName evidence="1">Putative DNA helicase</fullName>
    </submittedName>
</protein>
<sequence length="104" mass="12271">MNRWWGYAHTEKRLDRSICNGSDDIQVESWISASWKFGVCMNWHLFDYKIYMEECERNMADALAQTAAILTPRRIEAFNYVFGQHMCANRLDLIFIADIEDVVN</sequence>
<dbReference type="GO" id="GO:0004386">
    <property type="term" value="F:helicase activity"/>
    <property type="evidence" value="ECO:0007669"/>
    <property type="project" value="UniProtKB-KW"/>
</dbReference>
<proteinExistence type="predicted"/>
<keyword evidence="1" id="KW-0547">Nucleotide-binding</keyword>
<keyword evidence="1" id="KW-0378">Hydrolase</keyword>
<evidence type="ECO:0000313" key="2">
    <source>
        <dbReference type="Proteomes" id="UP000447434"/>
    </source>
</evidence>